<protein>
    <recommendedName>
        <fullName evidence="2">Intraflagellar transport protein 122 homolog</fullName>
    </recommendedName>
</protein>
<keyword evidence="3 7" id="KW-0853">WD repeat</keyword>
<evidence type="ECO:0000256" key="2">
    <source>
        <dbReference type="ARBA" id="ARBA00019442"/>
    </source>
</evidence>
<dbReference type="InterPro" id="IPR057411">
    <property type="entry name" value="TPR_IFT122"/>
</dbReference>
<feature type="domain" description="IFT122 first beta-propeller" evidence="9">
    <location>
        <begin position="21"/>
        <end position="185"/>
    </location>
</feature>
<reference evidence="12" key="1">
    <citation type="submission" date="2023-01" db="EMBL/GenBank/DDBJ databases">
        <title>Metagenome sequencing of chrysophaentin producing Chrysophaeum taylorii.</title>
        <authorList>
            <person name="Davison J."/>
            <person name="Bewley C."/>
        </authorList>
    </citation>
    <scope>NUCLEOTIDE SEQUENCE</scope>
    <source>
        <strain evidence="12">NIES-1699</strain>
    </source>
</reference>
<organism evidence="12 13">
    <name type="scientific">Chrysophaeum taylorii</name>
    <dbReference type="NCBI Taxonomy" id="2483200"/>
    <lineage>
        <taxon>Eukaryota</taxon>
        <taxon>Sar</taxon>
        <taxon>Stramenopiles</taxon>
        <taxon>Ochrophyta</taxon>
        <taxon>Pelagophyceae</taxon>
        <taxon>Pelagomonadales</taxon>
        <taxon>Pelagomonadaceae</taxon>
        <taxon>Chrysophaeum</taxon>
    </lineage>
</organism>
<dbReference type="Gene3D" id="2.130.10.10">
    <property type="entry name" value="YVTN repeat-like/Quinoprotein amine dehydrogenase"/>
    <property type="match status" value="1"/>
</dbReference>
<dbReference type="PANTHER" id="PTHR12764:SF4">
    <property type="entry name" value="INTRAFLAGELLAR TRANSPORT PROTEIN 122 HOMOLOG"/>
    <property type="match status" value="1"/>
</dbReference>
<accession>A0AAD7UK33</accession>
<dbReference type="PROSITE" id="PS50082">
    <property type="entry name" value="WD_REPEATS_2"/>
    <property type="match status" value="1"/>
</dbReference>
<dbReference type="SUPFAM" id="SSF50978">
    <property type="entry name" value="WD40 repeat-like"/>
    <property type="match status" value="2"/>
</dbReference>
<evidence type="ECO:0000259" key="10">
    <source>
        <dbReference type="Pfam" id="PF25144"/>
    </source>
</evidence>
<comment type="caution">
    <text evidence="12">The sequence shown here is derived from an EMBL/GenBank/DDBJ whole genome shotgun (WGS) entry which is preliminary data.</text>
</comment>
<dbReference type="InterPro" id="IPR001680">
    <property type="entry name" value="WD40_rpt"/>
</dbReference>
<keyword evidence="6" id="KW-0966">Cell projection</keyword>
<dbReference type="InterPro" id="IPR036322">
    <property type="entry name" value="WD40_repeat_dom_sf"/>
</dbReference>
<dbReference type="GO" id="GO:0061512">
    <property type="term" value="P:protein localization to cilium"/>
    <property type="evidence" value="ECO:0007669"/>
    <property type="project" value="TreeGrafter"/>
</dbReference>
<keyword evidence="5" id="KW-0969">Cilium</keyword>
<evidence type="ECO:0000259" key="8">
    <source>
        <dbReference type="Pfam" id="PF23377"/>
    </source>
</evidence>
<dbReference type="SMART" id="SM00320">
    <property type="entry name" value="WD40"/>
    <property type="match status" value="5"/>
</dbReference>
<name>A0AAD7UK33_9STRA</name>
<feature type="repeat" description="WD" evidence="7">
    <location>
        <begin position="56"/>
        <end position="88"/>
    </location>
</feature>
<comment type="subcellular location">
    <subcellularLocation>
        <location evidence="1">Cell projection</location>
        <location evidence="1">Cilium</location>
    </subcellularLocation>
</comment>
<dbReference type="GO" id="GO:0035721">
    <property type="term" value="P:intraciliary retrograde transport"/>
    <property type="evidence" value="ECO:0007669"/>
    <property type="project" value="TreeGrafter"/>
</dbReference>
<evidence type="ECO:0000313" key="13">
    <source>
        <dbReference type="Proteomes" id="UP001230188"/>
    </source>
</evidence>
<dbReference type="Proteomes" id="UP001230188">
    <property type="component" value="Unassembled WGS sequence"/>
</dbReference>
<dbReference type="GO" id="GO:1905515">
    <property type="term" value="P:non-motile cilium assembly"/>
    <property type="evidence" value="ECO:0007669"/>
    <property type="project" value="TreeGrafter"/>
</dbReference>
<dbReference type="InterPro" id="IPR056838">
    <property type="entry name" value="Zn_ribbon_IFT122"/>
</dbReference>
<dbReference type="EMBL" id="JAQMWT010000196">
    <property type="protein sequence ID" value="KAJ8607792.1"/>
    <property type="molecule type" value="Genomic_DNA"/>
</dbReference>
<keyword evidence="4" id="KW-0677">Repeat</keyword>
<dbReference type="Pfam" id="PF25295">
    <property type="entry name" value="TPR_IFT122"/>
    <property type="match status" value="1"/>
</dbReference>
<proteinExistence type="predicted"/>
<dbReference type="InterPro" id="IPR056152">
    <property type="entry name" value="Beta-prop_IFT122_2nd"/>
</dbReference>
<evidence type="ECO:0000259" key="11">
    <source>
        <dbReference type="Pfam" id="PF25295"/>
    </source>
</evidence>
<evidence type="ECO:0000256" key="4">
    <source>
        <dbReference type="ARBA" id="ARBA00022737"/>
    </source>
</evidence>
<dbReference type="InterPro" id="IPR015943">
    <property type="entry name" value="WD40/YVTN_repeat-like_dom_sf"/>
</dbReference>
<dbReference type="Gene3D" id="1.25.40.470">
    <property type="match status" value="1"/>
</dbReference>
<dbReference type="GO" id="GO:0097730">
    <property type="term" value="C:non-motile cilium"/>
    <property type="evidence" value="ECO:0007669"/>
    <property type="project" value="TreeGrafter"/>
</dbReference>
<dbReference type="Pfam" id="PF23377">
    <property type="entry name" value="Beta-prop_IFT122_2nd"/>
    <property type="match status" value="1"/>
</dbReference>
<evidence type="ECO:0000256" key="7">
    <source>
        <dbReference type="PROSITE-ProRule" id="PRU00221"/>
    </source>
</evidence>
<evidence type="ECO:0000256" key="3">
    <source>
        <dbReference type="ARBA" id="ARBA00022574"/>
    </source>
</evidence>
<keyword evidence="13" id="KW-1185">Reference proteome</keyword>
<dbReference type="Pfam" id="PF23381">
    <property type="entry name" value="Beta-prop_IFT122_1st"/>
    <property type="match status" value="1"/>
</dbReference>
<evidence type="ECO:0000256" key="6">
    <source>
        <dbReference type="ARBA" id="ARBA00023273"/>
    </source>
</evidence>
<gene>
    <name evidence="12" type="ORF">CTAYLR_009237</name>
</gene>
<evidence type="ECO:0000256" key="5">
    <source>
        <dbReference type="ARBA" id="ARBA00023069"/>
    </source>
</evidence>
<evidence type="ECO:0000256" key="1">
    <source>
        <dbReference type="ARBA" id="ARBA00004138"/>
    </source>
</evidence>
<dbReference type="AlphaFoldDB" id="A0AAD7UK33"/>
<dbReference type="PANTHER" id="PTHR12764">
    <property type="entry name" value="WD REPEAT DOMAIN-RELATED"/>
    <property type="match status" value="1"/>
</dbReference>
<evidence type="ECO:0000259" key="9">
    <source>
        <dbReference type="Pfam" id="PF23381"/>
    </source>
</evidence>
<dbReference type="InterPro" id="IPR039857">
    <property type="entry name" value="Ift122/121"/>
</dbReference>
<feature type="domain" description="Intraflagellar transport protein 122 homolog TPR" evidence="11">
    <location>
        <begin position="542"/>
        <end position="913"/>
    </location>
</feature>
<dbReference type="PROSITE" id="PS50294">
    <property type="entry name" value="WD_REPEATS_REGION"/>
    <property type="match status" value="1"/>
</dbReference>
<dbReference type="GO" id="GO:0030991">
    <property type="term" value="C:intraciliary transport particle A"/>
    <property type="evidence" value="ECO:0007669"/>
    <property type="project" value="TreeGrafter"/>
</dbReference>
<feature type="domain" description="IFT122 zinc ribbon" evidence="10">
    <location>
        <begin position="969"/>
        <end position="1017"/>
    </location>
</feature>
<feature type="domain" description="IFT122 second beta-propeller" evidence="8">
    <location>
        <begin position="286"/>
        <end position="532"/>
    </location>
</feature>
<dbReference type="Pfam" id="PF25144">
    <property type="entry name" value="Zn_ribbon_IFT122"/>
    <property type="match status" value="1"/>
</dbReference>
<dbReference type="InterPro" id="IPR056153">
    <property type="entry name" value="Beta-prop_IFT122_1st"/>
</dbReference>
<sequence length="1145" mass="127108">MEAKQVWQDPGLPPKGNVKATVYSMAYAPSGKEVVVAVSSLVLVYATIDGDLRHRLRGHKDTVYALAYAPSGSRFASGGADRTVIIWNDKGEGILKFTHNDSIQCVCYSKSEQLTSCTASDFGLWSKEQKSVTKHKISSKILSCTWGDLLALGMASGTVQIRDKKAAEHSRFERNGPVWCVAWCDDTLVVGAWDETLAFYHNGVLIKERKIGSYPVSLCPCGPHLVVGGSDRTAALYTREGVRLATICEDAEWVFSVVSHRNNSVGVGSYGGAISLWHLEFEAVYGLASDRFAFTEKMTDVIVQQAEKRVRIKSRERVVNIALYMDRLAIQLPDRVNVYECDEGDLHYRLRKEHGLTGVSSQRLVGITAHHVLLCTEAKLLLYQDQQLVRQWILDVAITSIVVDGGPAGREGLIVGLENGAVLKLYLDNAFPVELVPPSSSGIVVASLSPDRKRLLMLSTSQILQIYEGSKVVMVEEDVTGAAFNAHLDDCVCYSQFSDKVAVRFIDKPALQHKIKGRVVGSAGSKVFVVDGTRVEAVDLPQSQALSQHIADKDFETAHKLACLGVTEADWRRLAIAAARAMNLETARAAYSRVHDLRLLEVLKDDKDADVLQGELLAYAGQYQEAAKVFSRAGKVQLAIDLFADLRQWEEAKMFAASSDVDSRELVRRQAEWAEEIEDWNAAAEMYVSVDPARAVQLLGERRHPGWVKQLASIARTVTGDVLRKCATYFLDAGEDELAREVYAKLDDVDMLIELHVRKQQWAEAIALAGERKNTEKLYLPYAEYLALHDQFDEALDAYRKAGRPDQASRMMEQLTFNAVVESRFKDASYYYWRLATESLRSAFEAGGPDAVHDALPFYQSCLEKADAYYAYSFLESFFLPFTPVQPEVLFNAARFLVNTLGTNEAPLGISRVKILYTLAKQAKTLGAYKLARFAYDKLAHTKVDAAWVDSLEVDMVTVHAKPVRDSPDLLPVCYRCGAANALLNPATARSHNCDVCASCGHPFVRSFLTFDILPLIEFLPAPPITDDEALSLIREPPTEQIGDDDDGDLFTKAINRTLSTQDDAYVSVTVDADTLASLRREEVYVCAPRHPGMRATFYKSALPDVHLAISQHRFFHEEDFEFAVLRDGHCPYSRLKDLGDTGPC</sequence>
<evidence type="ECO:0000313" key="12">
    <source>
        <dbReference type="EMBL" id="KAJ8607792.1"/>
    </source>
</evidence>